<sequence length="372" mass="43002">MGFAASISILSSLSRHHRTCIPDCRSVGSMGGCSRDIQEAVGKVVERETRLLALRLDDVLGSYVSNHFLSESEILDVDSVMTVRQEIIFFIETSYMMVEQFRNLRQQPEEDDEEGDDPAVVFSRTDHFEGKKSKMFGLDDELIQLKDWLLKDTPELLVVPIVGMAGIGKTTLAKEIYEDPDIGSQFECRAFVSVGPKYYKEQRISKDIEAKMDHEIDGRRCLIVLDDVWFDDIWFDLTNISGIEHNGSRIIMTTRLEDVAESEKRKQMRLGRFVLKKRFLNQQESWLLFCDKMFGGDHSSCPPNSRKLQRKLSISVKDFLSQLLRLSTTYVEPRGRQSTGNKQQKRYIQISLVQIRQRHRYFIVATSIYKYI</sequence>
<dbReference type="Gene3D" id="3.40.50.300">
    <property type="entry name" value="P-loop containing nucleotide triphosphate hydrolases"/>
    <property type="match status" value="1"/>
</dbReference>
<reference evidence="3" key="2">
    <citation type="journal article" date="2024" name="Plant">
        <title>Genomic evolution and insights into agronomic trait innovations of Sesamum species.</title>
        <authorList>
            <person name="Miao H."/>
            <person name="Wang L."/>
            <person name="Qu L."/>
            <person name="Liu H."/>
            <person name="Sun Y."/>
            <person name="Le M."/>
            <person name="Wang Q."/>
            <person name="Wei S."/>
            <person name="Zheng Y."/>
            <person name="Lin W."/>
            <person name="Duan Y."/>
            <person name="Cao H."/>
            <person name="Xiong S."/>
            <person name="Wang X."/>
            <person name="Wei L."/>
            <person name="Li C."/>
            <person name="Ma Q."/>
            <person name="Ju M."/>
            <person name="Zhao R."/>
            <person name="Li G."/>
            <person name="Mu C."/>
            <person name="Tian Q."/>
            <person name="Mei H."/>
            <person name="Zhang T."/>
            <person name="Gao T."/>
            <person name="Zhang H."/>
        </authorList>
    </citation>
    <scope>NUCLEOTIDE SEQUENCE</scope>
    <source>
        <strain evidence="3">G02</strain>
    </source>
</reference>
<dbReference type="GO" id="GO:0006952">
    <property type="term" value="P:defense response"/>
    <property type="evidence" value="ECO:0007669"/>
    <property type="project" value="UniProtKB-KW"/>
</dbReference>
<accession>A0AAW2RZ89</accession>
<name>A0AAW2RZ89_SESRA</name>
<protein>
    <submittedName>
        <fullName evidence="3">Disease resistance RPP13-like protein 4</fullName>
    </submittedName>
</protein>
<feature type="domain" description="NB-ARC" evidence="2">
    <location>
        <begin position="216"/>
        <end position="295"/>
    </location>
</feature>
<keyword evidence="1" id="KW-0611">Plant defense</keyword>
<proteinExistence type="predicted"/>
<dbReference type="SUPFAM" id="SSF52540">
    <property type="entry name" value="P-loop containing nucleoside triphosphate hydrolases"/>
    <property type="match status" value="1"/>
</dbReference>
<dbReference type="PANTHER" id="PTHR36766">
    <property type="entry name" value="PLANT BROAD-SPECTRUM MILDEW RESISTANCE PROTEIN RPW8"/>
    <property type="match status" value="1"/>
</dbReference>
<dbReference type="EMBL" id="JACGWJ010000012">
    <property type="protein sequence ID" value="KAL0385159.1"/>
    <property type="molecule type" value="Genomic_DNA"/>
</dbReference>
<dbReference type="InterPro" id="IPR027417">
    <property type="entry name" value="P-loop_NTPase"/>
</dbReference>
<reference evidence="3" key="1">
    <citation type="submission" date="2020-06" db="EMBL/GenBank/DDBJ databases">
        <authorList>
            <person name="Li T."/>
            <person name="Hu X."/>
            <person name="Zhang T."/>
            <person name="Song X."/>
            <person name="Zhang H."/>
            <person name="Dai N."/>
            <person name="Sheng W."/>
            <person name="Hou X."/>
            <person name="Wei L."/>
        </authorList>
    </citation>
    <scope>NUCLEOTIDE SEQUENCE</scope>
    <source>
        <strain evidence="3">G02</strain>
        <tissue evidence="3">Leaf</tissue>
    </source>
</reference>
<dbReference type="AlphaFoldDB" id="A0AAW2RZ89"/>
<dbReference type="Pfam" id="PF00931">
    <property type="entry name" value="NB-ARC"/>
    <property type="match status" value="2"/>
</dbReference>
<feature type="domain" description="NB-ARC" evidence="2">
    <location>
        <begin position="141"/>
        <end position="214"/>
    </location>
</feature>
<dbReference type="GO" id="GO:0043531">
    <property type="term" value="F:ADP binding"/>
    <property type="evidence" value="ECO:0007669"/>
    <property type="project" value="InterPro"/>
</dbReference>
<comment type="caution">
    <text evidence="3">The sequence shown here is derived from an EMBL/GenBank/DDBJ whole genome shotgun (WGS) entry which is preliminary data.</text>
</comment>
<dbReference type="InterPro" id="IPR002182">
    <property type="entry name" value="NB-ARC"/>
</dbReference>
<evidence type="ECO:0000259" key="2">
    <source>
        <dbReference type="Pfam" id="PF00931"/>
    </source>
</evidence>
<evidence type="ECO:0000256" key="1">
    <source>
        <dbReference type="ARBA" id="ARBA00022821"/>
    </source>
</evidence>
<organism evidence="3">
    <name type="scientific">Sesamum radiatum</name>
    <name type="common">Black benniseed</name>
    <dbReference type="NCBI Taxonomy" id="300843"/>
    <lineage>
        <taxon>Eukaryota</taxon>
        <taxon>Viridiplantae</taxon>
        <taxon>Streptophyta</taxon>
        <taxon>Embryophyta</taxon>
        <taxon>Tracheophyta</taxon>
        <taxon>Spermatophyta</taxon>
        <taxon>Magnoliopsida</taxon>
        <taxon>eudicotyledons</taxon>
        <taxon>Gunneridae</taxon>
        <taxon>Pentapetalae</taxon>
        <taxon>asterids</taxon>
        <taxon>lamiids</taxon>
        <taxon>Lamiales</taxon>
        <taxon>Pedaliaceae</taxon>
        <taxon>Sesamum</taxon>
    </lineage>
</organism>
<dbReference type="PRINTS" id="PR00364">
    <property type="entry name" value="DISEASERSIST"/>
</dbReference>
<dbReference type="PANTHER" id="PTHR36766:SF53">
    <property type="entry name" value="DISEASE RESISTANCE PROTEIN RPP13-LIKE"/>
    <property type="match status" value="1"/>
</dbReference>
<evidence type="ECO:0000313" key="3">
    <source>
        <dbReference type="EMBL" id="KAL0385159.1"/>
    </source>
</evidence>
<gene>
    <name evidence="3" type="ORF">Sradi_2910200</name>
</gene>